<feature type="transmembrane region" description="Helical" evidence="7">
    <location>
        <begin position="534"/>
        <end position="554"/>
    </location>
</feature>
<feature type="compositionally biased region" description="Acidic residues" evidence="6">
    <location>
        <begin position="1285"/>
        <end position="1295"/>
    </location>
</feature>
<feature type="compositionally biased region" description="Polar residues" evidence="6">
    <location>
        <begin position="1312"/>
        <end position="1326"/>
    </location>
</feature>
<evidence type="ECO:0000256" key="3">
    <source>
        <dbReference type="ARBA" id="ARBA00022692"/>
    </source>
</evidence>
<feature type="compositionally biased region" description="Polar residues" evidence="6">
    <location>
        <begin position="1245"/>
        <end position="1269"/>
    </location>
</feature>
<dbReference type="PANTHER" id="PTHR23302:SF40">
    <property type="entry name" value="TRANSMEMBRANE CHANNEL-LIKE PROTEIN"/>
    <property type="match status" value="1"/>
</dbReference>
<protein>
    <recommendedName>
        <fullName evidence="8">TMC domain-containing protein</fullName>
    </recommendedName>
</protein>
<dbReference type="GO" id="GO:0008381">
    <property type="term" value="F:mechanosensitive monoatomic ion channel activity"/>
    <property type="evidence" value="ECO:0007669"/>
    <property type="project" value="TreeGrafter"/>
</dbReference>
<comment type="similarity">
    <text evidence="2">Belongs to the TMC family.</text>
</comment>
<comment type="caution">
    <text evidence="9">The sequence shown here is derived from an EMBL/GenBank/DDBJ whole genome shotgun (WGS) entry which is preliminary data.</text>
</comment>
<keyword evidence="10" id="KW-1185">Reference proteome</keyword>
<feature type="compositionally biased region" description="Basic and acidic residues" evidence="6">
    <location>
        <begin position="1201"/>
        <end position="1213"/>
    </location>
</feature>
<feature type="transmembrane region" description="Helical" evidence="7">
    <location>
        <begin position="291"/>
        <end position="316"/>
    </location>
</feature>
<feature type="region of interest" description="Disordered" evidence="6">
    <location>
        <begin position="1098"/>
        <end position="1121"/>
    </location>
</feature>
<feature type="transmembrane region" description="Helical" evidence="7">
    <location>
        <begin position="953"/>
        <end position="976"/>
    </location>
</feature>
<feature type="transmembrane region" description="Helical" evidence="7">
    <location>
        <begin position="369"/>
        <end position="388"/>
    </location>
</feature>
<proteinExistence type="inferred from homology"/>
<dbReference type="EMBL" id="JARPUR010000004">
    <property type="protein sequence ID" value="KAK4877203.1"/>
    <property type="molecule type" value="Genomic_DNA"/>
</dbReference>
<keyword evidence="5 7" id="KW-0472">Membrane</keyword>
<keyword evidence="3 7" id="KW-0812">Transmembrane</keyword>
<evidence type="ECO:0000256" key="5">
    <source>
        <dbReference type="ARBA" id="ARBA00023136"/>
    </source>
</evidence>
<feature type="transmembrane region" description="Helical" evidence="7">
    <location>
        <begin position="458"/>
        <end position="483"/>
    </location>
</feature>
<feature type="compositionally biased region" description="Basic residues" evidence="6">
    <location>
        <begin position="125"/>
        <end position="138"/>
    </location>
</feature>
<feature type="region of interest" description="Disordered" evidence="6">
    <location>
        <begin position="121"/>
        <end position="165"/>
    </location>
</feature>
<evidence type="ECO:0000256" key="4">
    <source>
        <dbReference type="ARBA" id="ARBA00022989"/>
    </source>
</evidence>
<feature type="transmembrane region" description="Helical" evidence="7">
    <location>
        <begin position="1013"/>
        <end position="1035"/>
    </location>
</feature>
<feature type="transmembrane region" description="Helical" evidence="7">
    <location>
        <begin position="503"/>
        <end position="522"/>
    </location>
</feature>
<feature type="region of interest" description="Disordered" evidence="6">
    <location>
        <begin position="1138"/>
        <end position="1326"/>
    </location>
</feature>
<name>A0AAN7QGQ4_9COLE</name>
<feature type="domain" description="TMC" evidence="8">
    <location>
        <begin position="833"/>
        <end position="948"/>
    </location>
</feature>
<evidence type="ECO:0000313" key="9">
    <source>
        <dbReference type="EMBL" id="KAK4877203.1"/>
    </source>
</evidence>
<feature type="compositionally biased region" description="Low complexity" evidence="6">
    <location>
        <begin position="1228"/>
        <end position="1240"/>
    </location>
</feature>
<dbReference type="Pfam" id="PF07810">
    <property type="entry name" value="TMC"/>
    <property type="match status" value="1"/>
</dbReference>
<feature type="compositionally biased region" description="Basic and acidic residues" evidence="6">
    <location>
        <begin position="1178"/>
        <end position="1194"/>
    </location>
</feature>
<evidence type="ECO:0000256" key="6">
    <source>
        <dbReference type="SAM" id="MobiDB-lite"/>
    </source>
</evidence>
<evidence type="ECO:0000256" key="2">
    <source>
        <dbReference type="ARBA" id="ARBA00006510"/>
    </source>
</evidence>
<reference evidence="10" key="1">
    <citation type="submission" date="2023-01" db="EMBL/GenBank/DDBJ databases">
        <title>Key to firefly adult light organ development and bioluminescence: homeobox transcription factors regulate luciferase expression and transportation to peroxisome.</title>
        <authorList>
            <person name="Fu X."/>
        </authorList>
    </citation>
    <scope>NUCLEOTIDE SEQUENCE [LARGE SCALE GENOMIC DNA]</scope>
</reference>
<dbReference type="GO" id="GO:0005886">
    <property type="term" value="C:plasma membrane"/>
    <property type="evidence" value="ECO:0007669"/>
    <property type="project" value="InterPro"/>
</dbReference>
<keyword evidence="4 7" id="KW-1133">Transmembrane helix</keyword>
<dbReference type="PANTHER" id="PTHR23302">
    <property type="entry name" value="TRANSMEMBRANE CHANNEL-RELATED"/>
    <property type="match status" value="1"/>
</dbReference>
<dbReference type="Proteomes" id="UP001353858">
    <property type="component" value="Unassembled WGS sequence"/>
</dbReference>
<evidence type="ECO:0000256" key="1">
    <source>
        <dbReference type="ARBA" id="ARBA00004141"/>
    </source>
</evidence>
<gene>
    <name evidence="9" type="ORF">RN001_009709</name>
</gene>
<dbReference type="InterPro" id="IPR038900">
    <property type="entry name" value="TMC"/>
</dbReference>
<dbReference type="InterPro" id="IPR012496">
    <property type="entry name" value="TMC_dom"/>
</dbReference>
<sequence length="1326" mass="151901">MEEKRSANGTPEPVDKEAAELKLRQDAPVGILRVEGSTKPRRIPSDLRLLVQGEPSSPQPSVDRLSVTFAEDSIKSDSSTRVNLFNTSVSPSIMEKVHFPTVTDAEDSEEEDYSASVNAIIQRKASQRRSRRRSKRRASSPYSPDILPGSQGRRRSSVYTTSSGDTAITVDDAPALELTQEQIFENIRLHKEVLTNVKMQPWNMRRKLKLVMQAKSYVKRHEGALQQRFTQTHSLRNILARWNIYLIKKWQHYRREMANISNWLIPWERRIKEIESHFGSVVASYFIFLRWLFWVNLVISVVLLAFVVLPEIIITARDSDPDRKEILPEDKYNSTNFLTLWDFEGVFKYTPLFYGWYTNRDFLTGYRLPLAYFITQLIVYVYSFVATLRKMAVNSRMSKLSEKDDESIFTWKVFTGWDYMIGNPETAQNRAMSIIMGFKEALLEEAEKKRKARNWRVIWRRVFVNIAILGLFALSAAAVVEVVRRSTEPEANSSIWRRNETSVVMTFISFVFPMILEFLGFMEQYHPRKQLRMQLARIMLLNLLNLYSLIFAQFDKINDMTIELSKFKTNGTVIPTEVPIIINDFESSIPSTIKMNIEPQIICRTVCYTISGNDKNEEELPLANLIASVTTTIATTAFPKLWTALNATATNLTNSKPTLPYFNTDSIDNSTLSYWNSSDCFENSTDVNITSSDEFPLVFNSFLENFQDYLSYILSNIDLYNDTLTNFTETTTEYYDTTTEFTKSSYSILKTTMATVLNTTIQEITNNYEDEFTTFYDEVSTTISTLSEQCDEVCESFTSSYVNLETSTTIAITNSEYIQDNSYIVRSKLRSLCWETMFGQELIKLTVMDTVFTVAGTIGMDFFRGVFVRVMNRCWCWDLEKKFPEYGEFKVAENILHLVHNQGMVWMGMFFAPGLIAINVGKLILLMYLRSWAVLTCNVPHSVVFRASRSNNFYFALLLTMLFLCVLPVGFAIVGVEPSWHCGPFSHYNRIYDILTKSVKRVVPQQLHKALDYIVSPGIVIPILVLLILIIYYLISLTGALREANADLKIQLRQERTEERRKMFQIADRRRRTGSGGSGGLENTPFAKWKKLIHSLPTAKSTDESLHKATTPSEGDREKEMHRAREIVLKFLRRRMKKSNNDVKHEDEGTDNEQAESLPEDVSKHGQGLIPQDSIDSSDDKRVHILENTSDLKRPGQSQSVDKKRDEWSEHYRSSSPSRSNSSKETRQNSISSSNWSDNIPVITISKTESSESVLDDNANSSWRAGTSESRSKIKYVLKKQSEVTVEDESEDGQGSDDSTKTTVKSIKFDKSSLSGNSDIKTDSSF</sequence>
<feature type="transmembrane region" description="Helical" evidence="7">
    <location>
        <begin position="904"/>
        <end position="925"/>
    </location>
</feature>
<accession>A0AAN7QGQ4</accession>
<evidence type="ECO:0000259" key="8">
    <source>
        <dbReference type="Pfam" id="PF07810"/>
    </source>
</evidence>
<evidence type="ECO:0000256" key="7">
    <source>
        <dbReference type="SAM" id="Phobius"/>
    </source>
</evidence>
<comment type="subcellular location">
    <subcellularLocation>
        <location evidence="1">Membrane</location>
        <topology evidence="1">Multi-pass membrane protein</topology>
    </subcellularLocation>
</comment>
<organism evidence="9 10">
    <name type="scientific">Aquatica leii</name>
    <dbReference type="NCBI Taxonomy" id="1421715"/>
    <lineage>
        <taxon>Eukaryota</taxon>
        <taxon>Metazoa</taxon>
        <taxon>Ecdysozoa</taxon>
        <taxon>Arthropoda</taxon>
        <taxon>Hexapoda</taxon>
        <taxon>Insecta</taxon>
        <taxon>Pterygota</taxon>
        <taxon>Neoptera</taxon>
        <taxon>Endopterygota</taxon>
        <taxon>Coleoptera</taxon>
        <taxon>Polyphaga</taxon>
        <taxon>Elateriformia</taxon>
        <taxon>Elateroidea</taxon>
        <taxon>Lampyridae</taxon>
        <taxon>Luciolinae</taxon>
        <taxon>Aquatica</taxon>
    </lineage>
</organism>
<evidence type="ECO:0000313" key="10">
    <source>
        <dbReference type="Proteomes" id="UP001353858"/>
    </source>
</evidence>